<protein>
    <submittedName>
        <fullName evidence="2">Uncharacterized protein</fullName>
    </submittedName>
</protein>
<gene>
    <name evidence="2" type="ORF">UT77_C0012G0037</name>
</gene>
<feature type="transmembrane region" description="Helical" evidence="1">
    <location>
        <begin position="9"/>
        <end position="35"/>
    </location>
</feature>
<keyword evidence="1" id="KW-1133">Transmembrane helix</keyword>
<proteinExistence type="predicted"/>
<keyword evidence="1" id="KW-0472">Membrane</keyword>
<evidence type="ECO:0000256" key="1">
    <source>
        <dbReference type="SAM" id="Phobius"/>
    </source>
</evidence>
<keyword evidence="1" id="KW-0812">Transmembrane</keyword>
<name>A0A0G0T2S9_9BACT</name>
<comment type="caution">
    <text evidence="2">The sequence shown here is derived from an EMBL/GenBank/DDBJ whole genome shotgun (WGS) entry which is preliminary data.</text>
</comment>
<evidence type="ECO:0000313" key="3">
    <source>
        <dbReference type="Proteomes" id="UP000034881"/>
    </source>
</evidence>
<accession>A0A0G0T2S9</accession>
<organism evidence="2 3">
    <name type="scientific">Candidatus Daviesbacteria bacterium GW2011_GWC2_40_12</name>
    <dbReference type="NCBI Taxonomy" id="1618431"/>
    <lineage>
        <taxon>Bacteria</taxon>
        <taxon>Candidatus Daviesiibacteriota</taxon>
    </lineage>
</organism>
<sequence>MIKDQSGQIIILAFIALGVMLFTVLFIIGGAQLYFQNASYSANAEKAIAIAEAGVDKAIASLNKTGGSYTDESTILGDGAYSVTVTNKDAITKVIESTGFIPDKNNPKVKRTVKINALRGTGVSFNYGLQVGEGGLELGNGNIIKGSIYSNGSIIMGNVNEITGDAWVAAGVSPTANQQADCQVCAEFVFGKIIDGQTRLDIAQSFKPSITDKIRKVALKVKKTGPGPHADPIVRIMGDDNGKPKRNEVLATGVLNNLLVTGDPGFIDVTFFTNPTLIAETTYWIMIDTSANNTNYWVWQNDTAASYNRGQPKWSADWGAGNPVWNDLTGGPNLNDFSFNIYMGGTINSITSGNNSKVLGDVHANTINGLTIQKEAYYQAIANSTVGGSACPNPKCHPGSEDPAPQAFPISEANINSWKSGAESAGPLPSPTCGSPVAWGPGKYSGNLILGSSCSIKVKTPVWITGNLTLENGNSFILDSSYGSTSGVIILGTDGTQGYATMGNQNKILGTGEGSSILVLLTTYDSRVNQQTAITIGNVGNSGVFYADKGIIDPGNSNKFKELTAWKITLTNDSIIDYETGLASTLFSSGPQGSYSLVKGTYQVK</sequence>
<dbReference type="NCBIfam" id="NF041539">
    <property type="entry name" value="choice_anch_R"/>
    <property type="match status" value="1"/>
</dbReference>
<dbReference type="EMBL" id="LBYB01000012">
    <property type="protein sequence ID" value="KKR41410.1"/>
    <property type="molecule type" value="Genomic_DNA"/>
</dbReference>
<evidence type="ECO:0000313" key="2">
    <source>
        <dbReference type="EMBL" id="KKR41410.1"/>
    </source>
</evidence>
<dbReference type="Proteomes" id="UP000034881">
    <property type="component" value="Unassembled WGS sequence"/>
</dbReference>
<reference evidence="2 3" key="1">
    <citation type="journal article" date="2015" name="Nature">
        <title>rRNA introns, odd ribosomes, and small enigmatic genomes across a large radiation of phyla.</title>
        <authorList>
            <person name="Brown C.T."/>
            <person name="Hug L.A."/>
            <person name="Thomas B.C."/>
            <person name="Sharon I."/>
            <person name="Castelle C.J."/>
            <person name="Singh A."/>
            <person name="Wilkins M.J."/>
            <person name="Williams K.H."/>
            <person name="Banfield J.F."/>
        </authorList>
    </citation>
    <scope>NUCLEOTIDE SEQUENCE [LARGE SCALE GENOMIC DNA]</scope>
</reference>
<dbReference type="AlphaFoldDB" id="A0A0G0T2S9"/>